<dbReference type="AlphaFoldDB" id="A0A380P826"/>
<dbReference type="EC" id="3.1.3.23" evidence="1"/>
<dbReference type="PANTHER" id="PTHR10000">
    <property type="entry name" value="PHOSPHOSERINE PHOSPHATASE"/>
    <property type="match status" value="1"/>
</dbReference>
<keyword evidence="1" id="KW-0378">Hydrolase</keyword>
<dbReference type="PANTHER" id="PTHR10000:SF8">
    <property type="entry name" value="HAD SUPERFAMILY HYDROLASE-LIKE, TYPE 3"/>
    <property type="match status" value="1"/>
</dbReference>
<dbReference type="GO" id="GO:0050308">
    <property type="term" value="F:sugar-phosphatase activity"/>
    <property type="evidence" value="ECO:0007669"/>
    <property type="project" value="UniProtKB-EC"/>
</dbReference>
<dbReference type="InterPro" id="IPR036412">
    <property type="entry name" value="HAD-like_sf"/>
</dbReference>
<protein>
    <submittedName>
        <fullName evidence="1">Sugar phosphatase SupH</fullName>
        <ecNumber evidence="1">3.1.3.23</ecNumber>
    </submittedName>
</protein>
<evidence type="ECO:0000313" key="2">
    <source>
        <dbReference type="Proteomes" id="UP000254621"/>
    </source>
</evidence>
<dbReference type="Gene3D" id="3.40.50.1000">
    <property type="entry name" value="HAD superfamily/HAD-like"/>
    <property type="match status" value="1"/>
</dbReference>
<dbReference type="PROSITE" id="PS01229">
    <property type="entry name" value="COF_2"/>
    <property type="match status" value="1"/>
</dbReference>
<reference evidence="1 2" key="1">
    <citation type="submission" date="2018-06" db="EMBL/GenBank/DDBJ databases">
        <authorList>
            <consortium name="Pathogen Informatics"/>
            <person name="Doyle S."/>
        </authorList>
    </citation>
    <scope>NUCLEOTIDE SEQUENCE [LARGE SCALE GENOMIC DNA]</scope>
    <source>
        <strain evidence="1 2">NCTC13645</strain>
    </source>
</reference>
<dbReference type="GO" id="GO:0000287">
    <property type="term" value="F:magnesium ion binding"/>
    <property type="evidence" value="ECO:0007669"/>
    <property type="project" value="TreeGrafter"/>
</dbReference>
<organism evidence="1 2">
    <name type="scientific">Weissella viridescens</name>
    <name type="common">Lactobacillus viridescens</name>
    <dbReference type="NCBI Taxonomy" id="1629"/>
    <lineage>
        <taxon>Bacteria</taxon>
        <taxon>Bacillati</taxon>
        <taxon>Bacillota</taxon>
        <taxon>Bacilli</taxon>
        <taxon>Lactobacillales</taxon>
        <taxon>Lactobacillaceae</taxon>
        <taxon>Weissella</taxon>
    </lineage>
</organism>
<proteinExistence type="predicted"/>
<sequence length="203" mass="22262">MVKPVGQPAVKTMISQDTLSDLQHFLTESGPLPTGGLRTYTDSEMYLVDGMGQIEDTTYTFMQDLYGQIHQINSLTEVPGPVTTVTGRWDVKPKDGTDMMTRLNDSELPVFATTSGYGTVDILPEGVNKAVALAQLMHRINPGEAGQMVAFGDGMNDYEMLQAANQGYVMPNGTTFLLEQPEFKHVTEDNNHDGVLKTILSWA</sequence>
<dbReference type="EMBL" id="UHIV01000005">
    <property type="protein sequence ID" value="SUP61048.1"/>
    <property type="molecule type" value="Genomic_DNA"/>
</dbReference>
<dbReference type="GO" id="GO:0005829">
    <property type="term" value="C:cytosol"/>
    <property type="evidence" value="ECO:0007669"/>
    <property type="project" value="TreeGrafter"/>
</dbReference>
<evidence type="ECO:0000313" key="1">
    <source>
        <dbReference type="EMBL" id="SUP61048.1"/>
    </source>
</evidence>
<dbReference type="SUPFAM" id="SSF56784">
    <property type="entry name" value="HAD-like"/>
    <property type="match status" value="1"/>
</dbReference>
<gene>
    <name evidence="1" type="primary">supH_2</name>
    <name evidence="1" type="ORF">NCTC13645_02172</name>
</gene>
<name>A0A380P826_WEIVI</name>
<dbReference type="STRING" id="1629.IV50_GL001235"/>
<dbReference type="InterPro" id="IPR023214">
    <property type="entry name" value="HAD_sf"/>
</dbReference>
<accession>A0A380P826</accession>
<dbReference type="Proteomes" id="UP000254621">
    <property type="component" value="Unassembled WGS sequence"/>
</dbReference>
<dbReference type="Pfam" id="PF08282">
    <property type="entry name" value="Hydrolase_3"/>
    <property type="match status" value="1"/>
</dbReference>
<dbReference type="InterPro" id="IPR006379">
    <property type="entry name" value="HAD-SF_hydro_IIB"/>
</dbReference>
<dbReference type="NCBIfam" id="TIGR01484">
    <property type="entry name" value="HAD-SF-IIB"/>
    <property type="match status" value="1"/>
</dbReference>